<evidence type="ECO:0000313" key="1">
    <source>
        <dbReference type="EMBL" id="CAB4134213.1"/>
    </source>
</evidence>
<sequence length="90" mass="10276">MAKDWTQEEAARIDGEDAPNNVVNLRDTITAAQYWEAQASMWHENYKDALKYELDHATFKEALERLATGKATAERAKQIALKALNNRKVQ</sequence>
<protein>
    <submittedName>
        <fullName evidence="1">Uncharacterized protein</fullName>
    </submittedName>
</protein>
<accession>A0A6J5LLD6</accession>
<organism evidence="1">
    <name type="scientific">uncultured Caudovirales phage</name>
    <dbReference type="NCBI Taxonomy" id="2100421"/>
    <lineage>
        <taxon>Viruses</taxon>
        <taxon>Duplodnaviria</taxon>
        <taxon>Heunggongvirae</taxon>
        <taxon>Uroviricota</taxon>
        <taxon>Caudoviricetes</taxon>
        <taxon>Peduoviridae</taxon>
        <taxon>Maltschvirus</taxon>
        <taxon>Maltschvirus maltsch</taxon>
    </lineage>
</organism>
<gene>
    <name evidence="1" type="ORF">UFOVP266_32</name>
</gene>
<name>A0A6J5LLD6_9CAUD</name>
<reference evidence="1" key="1">
    <citation type="submission" date="2020-04" db="EMBL/GenBank/DDBJ databases">
        <authorList>
            <person name="Chiriac C."/>
            <person name="Salcher M."/>
            <person name="Ghai R."/>
            <person name="Kavagutti S V."/>
        </authorList>
    </citation>
    <scope>NUCLEOTIDE SEQUENCE</scope>
</reference>
<proteinExistence type="predicted"/>
<dbReference type="EMBL" id="LR796280">
    <property type="protein sequence ID" value="CAB4134213.1"/>
    <property type="molecule type" value="Genomic_DNA"/>
</dbReference>